<dbReference type="EMBL" id="FOPP01000013">
    <property type="protein sequence ID" value="SFH47064.1"/>
    <property type="molecule type" value="Genomic_DNA"/>
</dbReference>
<sequence length="206" mass="22526">MAILINGIISGKLKGMVYFNCNGKQGVRTLPKKSTTPPTEAQQAQQMRFGITTSFFAALKSLIRAGYGTKLGVRSTSNLCISYHVKNAITGIFPDLAIDYAKVVLTKGILSRAHDAIAFADRGAVNFAWKNWNLCANPNDEAILVVYNPAKCKHVWLRTSVKRASEAALLPVPLSFCGDKLHCWIAFISANGKQFSNSVYLETVRA</sequence>
<name>A0A1I3AAG6_9SPHI</name>
<dbReference type="STRING" id="414048.SAMN04489864_113126"/>
<organism evidence="1 2">
    <name type="scientific">Pedobacter insulae</name>
    <dbReference type="NCBI Taxonomy" id="414048"/>
    <lineage>
        <taxon>Bacteria</taxon>
        <taxon>Pseudomonadati</taxon>
        <taxon>Bacteroidota</taxon>
        <taxon>Sphingobacteriia</taxon>
        <taxon>Sphingobacteriales</taxon>
        <taxon>Sphingobacteriaceae</taxon>
        <taxon>Pedobacter</taxon>
    </lineage>
</organism>
<dbReference type="AlphaFoldDB" id="A0A1I3AAG6"/>
<gene>
    <name evidence="1" type="ORF">SAMN04489864_113126</name>
</gene>
<dbReference type="Proteomes" id="UP000199666">
    <property type="component" value="Unassembled WGS sequence"/>
</dbReference>
<dbReference type="OrthoDB" id="665435at2"/>
<protein>
    <submittedName>
        <fullName evidence="1">Uncharacterized protein</fullName>
    </submittedName>
</protein>
<proteinExistence type="predicted"/>
<evidence type="ECO:0000313" key="2">
    <source>
        <dbReference type="Proteomes" id="UP000199666"/>
    </source>
</evidence>
<dbReference type="InterPro" id="IPR046233">
    <property type="entry name" value="DUF6266"/>
</dbReference>
<dbReference type="Pfam" id="PF19781">
    <property type="entry name" value="DUF6266"/>
    <property type="match status" value="1"/>
</dbReference>
<keyword evidence="2" id="KW-1185">Reference proteome</keyword>
<accession>A0A1I3AAG6</accession>
<reference evidence="1 2" key="1">
    <citation type="submission" date="2016-10" db="EMBL/GenBank/DDBJ databases">
        <authorList>
            <person name="de Groot N.N."/>
        </authorList>
    </citation>
    <scope>NUCLEOTIDE SEQUENCE [LARGE SCALE GENOMIC DNA]</scope>
    <source>
        <strain evidence="1 2">DSM 18684</strain>
    </source>
</reference>
<dbReference type="RefSeq" id="WP_090997728.1">
    <property type="nucleotide sequence ID" value="NZ_FOPP01000013.1"/>
</dbReference>
<evidence type="ECO:0000313" key="1">
    <source>
        <dbReference type="EMBL" id="SFH47064.1"/>
    </source>
</evidence>